<evidence type="ECO:0000256" key="1">
    <source>
        <dbReference type="ARBA" id="ARBA00010013"/>
    </source>
</evidence>
<keyword evidence="2 3" id="KW-0732">Signal</keyword>
<evidence type="ECO:0000256" key="2">
    <source>
        <dbReference type="ARBA" id="ARBA00022729"/>
    </source>
</evidence>
<dbReference type="KEGG" id="mtun:MTUNDRAET4_2065"/>
<name>A0A4U8Z0Z8_METTU</name>
<dbReference type="InterPro" id="IPR038482">
    <property type="entry name" value="Tp34-type_sf"/>
</dbReference>
<protein>
    <recommendedName>
        <fullName evidence="6">34 kDa membrane antigen</fullName>
    </recommendedName>
</protein>
<evidence type="ECO:0000313" key="5">
    <source>
        <dbReference type="Proteomes" id="UP000294360"/>
    </source>
</evidence>
<dbReference type="Proteomes" id="UP000294360">
    <property type="component" value="Chromosome"/>
</dbReference>
<feature type="signal peptide" evidence="3">
    <location>
        <begin position="1"/>
        <end position="23"/>
    </location>
</feature>
<dbReference type="OrthoDB" id="1495621at2"/>
<evidence type="ECO:0000256" key="3">
    <source>
        <dbReference type="SAM" id="SignalP"/>
    </source>
</evidence>
<gene>
    <name evidence="4" type="ORF">MTUNDRAET4_2065</name>
</gene>
<accession>A0A4U8Z0Z8</accession>
<dbReference type="PIRSF" id="PIRSF017018">
    <property type="entry name" value="Tp34"/>
    <property type="match status" value="1"/>
</dbReference>
<dbReference type="Pfam" id="PF10634">
    <property type="entry name" value="Iron_transport"/>
    <property type="match status" value="1"/>
</dbReference>
<proteinExistence type="inferred from homology"/>
<reference evidence="4 5" key="1">
    <citation type="submission" date="2019-03" db="EMBL/GenBank/DDBJ databases">
        <authorList>
            <person name="Kox A.R. M."/>
        </authorList>
    </citation>
    <scope>NUCLEOTIDE SEQUENCE [LARGE SCALE GENOMIC DNA]</scope>
    <source>
        <strain evidence="4">MTUNDRAET4 annotated genome</strain>
    </source>
</reference>
<dbReference type="InterPro" id="IPR018470">
    <property type="entry name" value="Metal-bd_Tp34-typ"/>
</dbReference>
<evidence type="ECO:0000313" key="4">
    <source>
        <dbReference type="EMBL" id="VFU08958.1"/>
    </source>
</evidence>
<feature type="chain" id="PRO_5020489720" description="34 kDa membrane antigen" evidence="3">
    <location>
        <begin position="24"/>
        <end position="181"/>
    </location>
</feature>
<dbReference type="Gene3D" id="2.60.40.2480">
    <property type="entry name" value="Periplasmic metal-binding protein Tp34-type"/>
    <property type="match status" value="1"/>
</dbReference>
<organism evidence="4 5">
    <name type="scientific">Methylocella tundrae</name>
    <dbReference type="NCBI Taxonomy" id="227605"/>
    <lineage>
        <taxon>Bacteria</taxon>
        <taxon>Pseudomonadati</taxon>
        <taxon>Pseudomonadota</taxon>
        <taxon>Alphaproteobacteria</taxon>
        <taxon>Hyphomicrobiales</taxon>
        <taxon>Beijerinckiaceae</taxon>
        <taxon>Methylocella</taxon>
    </lineage>
</organism>
<evidence type="ECO:0008006" key="6">
    <source>
        <dbReference type="Google" id="ProtNLM"/>
    </source>
</evidence>
<dbReference type="EMBL" id="LR536450">
    <property type="protein sequence ID" value="VFU08958.1"/>
    <property type="molecule type" value="Genomic_DNA"/>
</dbReference>
<dbReference type="RefSeq" id="WP_134489112.1">
    <property type="nucleotide sequence ID" value="NZ_CP139089.1"/>
</dbReference>
<dbReference type="AlphaFoldDB" id="A0A4U8Z0Z8"/>
<sequence>MKLFGPALIALALASFVAVPAIAKEYPIGKPQEQGGMEIGAVYLQPIEMDPPDMMRPAKDSDVHLEADIHAAKGNVNGFAQGDWIPYLGVDYVLTKLDDNQTLKGSFMPMVAADGPHYGDNVKLFGPGKYRLALTIIPPNENPHAHFGRHVDKETGVAPWFKPFTVEYEFTYAGPGKKGAY</sequence>
<comment type="similarity">
    <text evidence="1">Belongs to the UPF0423 family.</text>
</comment>